<gene>
    <name evidence="2" type="ORF">GCM10009550_11070</name>
</gene>
<name>A0ABN1QE35_9ACTN</name>
<feature type="transmembrane region" description="Helical" evidence="1">
    <location>
        <begin position="121"/>
        <end position="145"/>
    </location>
</feature>
<keyword evidence="1" id="KW-1133">Transmembrane helix</keyword>
<dbReference type="EMBL" id="BAAAHH010000003">
    <property type="protein sequence ID" value="GAA0941122.1"/>
    <property type="molecule type" value="Genomic_DNA"/>
</dbReference>
<feature type="transmembrane region" description="Helical" evidence="1">
    <location>
        <begin position="433"/>
        <end position="453"/>
    </location>
</feature>
<feature type="transmembrane region" description="Helical" evidence="1">
    <location>
        <begin position="239"/>
        <end position="256"/>
    </location>
</feature>
<feature type="transmembrane region" description="Helical" evidence="1">
    <location>
        <begin position="157"/>
        <end position="180"/>
    </location>
</feature>
<organism evidence="2 3">
    <name type="scientific">Actinocorallia libanotica</name>
    <dbReference type="NCBI Taxonomy" id="46162"/>
    <lineage>
        <taxon>Bacteria</taxon>
        <taxon>Bacillati</taxon>
        <taxon>Actinomycetota</taxon>
        <taxon>Actinomycetes</taxon>
        <taxon>Streptosporangiales</taxon>
        <taxon>Thermomonosporaceae</taxon>
        <taxon>Actinocorallia</taxon>
    </lineage>
</organism>
<protein>
    <recommendedName>
        <fullName evidence="4">ABC-2 type transport system permease protein</fullName>
    </recommendedName>
</protein>
<sequence length="524" mass="54486">MVEAGSAAPLREVRDLVRRARPAGSRGDLLYRVYSAVLAALLAVTPVAAAVQNALRSSAPLPALPAQTPDVLPLALVAVVLIALWAVLQDAVLRGPVRVSVPFIDWVLPLPLSREAVLRPFLLRATGFSAALWAVGCLLLPPLLWRTVLAAPDGAGLLLVQAGAAGALLGVFASGAGTLLADGRILDRIRPLFYLSLLLLAGLAGLVWTGRVPDGSVEPVLWSGPWGWASLLLLDRHRLPALALLAFLALATAAAARGRLPSLDPRGLRSGAQLASGVRGGLWLTDAGWFRASLGDARKAGFSARRALPPPRDPRLLVPWRDMLGILRDGPAFVRACLLLGPSLLCARAETEGLPLSLRTLITAAGPFCMYLAVGGLMEGARSCAAVPGRTRYLLHSPGGLALAHGLAPLLVAAVPTLAWTGVLTLLGGPDPGVFWAAACLPASAAAALAGIYRGVMPLQFLSGFDTPFGNSALLQTALWHASGFLGLLAVAWPGNVPWLLAGTAALVWWARRRGGRVMGAGGP</sequence>
<evidence type="ECO:0000313" key="2">
    <source>
        <dbReference type="EMBL" id="GAA0941122.1"/>
    </source>
</evidence>
<feature type="transmembrane region" description="Helical" evidence="1">
    <location>
        <begin position="192"/>
        <end position="210"/>
    </location>
</feature>
<keyword evidence="1" id="KW-0472">Membrane</keyword>
<feature type="transmembrane region" description="Helical" evidence="1">
    <location>
        <begin position="29"/>
        <end position="51"/>
    </location>
</feature>
<dbReference type="Proteomes" id="UP001500665">
    <property type="component" value="Unassembled WGS sequence"/>
</dbReference>
<accession>A0ABN1QE35</accession>
<evidence type="ECO:0000313" key="3">
    <source>
        <dbReference type="Proteomes" id="UP001500665"/>
    </source>
</evidence>
<proteinExistence type="predicted"/>
<feature type="transmembrane region" description="Helical" evidence="1">
    <location>
        <begin position="497"/>
        <end position="512"/>
    </location>
</feature>
<comment type="caution">
    <text evidence="2">The sequence shown here is derived from an EMBL/GenBank/DDBJ whole genome shotgun (WGS) entry which is preliminary data.</text>
</comment>
<feature type="transmembrane region" description="Helical" evidence="1">
    <location>
        <begin position="400"/>
        <end position="427"/>
    </location>
</feature>
<evidence type="ECO:0000256" key="1">
    <source>
        <dbReference type="SAM" id="Phobius"/>
    </source>
</evidence>
<keyword evidence="3" id="KW-1185">Reference proteome</keyword>
<feature type="transmembrane region" description="Helical" evidence="1">
    <location>
        <begin position="71"/>
        <end position="88"/>
    </location>
</feature>
<keyword evidence="1" id="KW-0812">Transmembrane</keyword>
<reference evidence="2 3" key="1">
    <citation type="journal article" date="2019" name="Int. J. Syst. Evol. Microbiol.">
        <title>The Global Catalogue of Microorganisms (GCM) 10K type strain sequencing project: providing services to taxonomists for standard genome sequencing and annotation.</title>
        <authorList>
            <consortium name="The Broad Institute Genomics Platform"/>
            <consortium name="The Broad Institute Genome Sequencing Center for Infectious Disease"/>
            <person name="Wu L."/>
            <person name="Ma J."/>
        </authorList>
    </citation>
    <scope>NUCLEOTIDE SEQUENCE [LARGE SCALE GENOMIC DNA]</scope>
    <source>
        <strain evidence="2 3">JCM 10696</strain>
    </source>
</reference>
<evidence type="ECO:0008006" key="4">
    <source>
        <dbReference type="Google" id="ProtNLM"/>
    </source>
</evidence>